<accession>A0A3R8QWK8</accession>
<sequence>MRSRTTPRPPTPRPARRTLLTGIPLLGAGALALGGCAPDDAGAATDVENILTISLNQTETHPSYLALTAFGEKLAEATEGRWGARVYANEALGAQQEVVQLVSDGSVDMAVISAPQVENLSMAFRPLNLPGAFVDIEHQTAVLKDDSIVGELFSSLEYERRLRVLGGFTQGSRHVYTDRGPIEGPDDLAGLKIRVQESDVFMALTRALGASPTPMAYGEVYTALQAGVLNGAENNEVSYVTQRHYEIAPHFTLTNHLVGLDYVMANVDRIEEMDEADQAAFTESFAAAQEEFVTLWAQETESSIQAMEEAGVEITEPDPEAFTPAIEEVGRSFLDSPEDEDLYERVRALADEMGVER</sequence>
<evidence type="ECO:0000256" key="1">
    <source>
        <dbReference type="ARBA" id="ARBA00022729"/>
    </source>
</evidence>
<dbReference type="NCBIfam" id="TIGR00787">
    <property type="entry name" value="dctP"/>
    <property type="match status" value="1"/>
</dbReference>
<dbReference type="InterPro" id="IPR038404">
    <property type="entry name" value="TRAP_DctP_sf"/>
</dbReference>
<dbReference type="GO" id="GO:0030246">
    <property type="term" value="F:carbohydrate binding"/>
    <property type="evidence" value="ECO:0007669"/>
    <property type="project" value="TreeGrafter"/>
</dbReference>
<keyword evidence="4" id="KW-1185">Reference proteome</keyword>
<feature type="signal peptide" evidence="2">
    <location>
        <begin position="1"/>
        <end position="32"/>
    </location>
</feature>
<dbReference type="RefSeq" id="WP_126984762.1">
    <property type="nucleotide sequence ID" value="NZ_ML133851.1"/>
</dbReference>
<dbReference type="CDD" id="cd13671">
    <property type="entry name" value="PBP2_TRAP_SBP_like_3"/>
    <property type="match status" value="1"/>
</dbReference>
<protein>
    <submittedName>
        <fullName evidence="3">TRAP transporter substrate-binding protein</fullName>
    </submittedName>
</protein>
<comment type="caution">
    <text evidence="3">The sequence shown here is derived from an EMBL/GenBank/DDBJ whole genome shotgun (WGS) entry which is preliminary data.</text>
</comment>
<dbReference type="PANTHER" id="PTHR33376:SF2">
    <property type="entry name" value="DICARBOXYLATE-BINDING PERIPLASMIC PROTEIN"/>
    <property type="match status" value="1"/>
</dbReference>
<keyword evidence="1 2" id="KW-0732">Signal</keyword>
<dbReference type="AlphaFoldDB" id="A0A3R8QWK8"/>
<dbReference type="InterPro" id="IPR006311">
    <property type="entry name" value="TAT_signal"/>
</dbReference>
<dbReference type="PROSITE" id="PS51318">
    <property type="entry name" value="TAT"/>
    <property type="match status" value="1"/>
</dbReference>
<reference evidence="3 4" key="1">
    <citation type="submission" date="2018-07" db="EMBL/GenBank/DDBJ databases">
        <title>Brachybacteriurn paraconglorneratum KCTC 9916.</title>
        <authorList>
            <person name="Li Y."/>
        </authorList>
    </citation>
    <scope>NUCLEOTIDE SEQUENCE [LARGE SCALE GENOMIC DNA]</scope>
    <source>
        <strain evidence="3 4">KCTC 9916</strain>
    </source>
</reference>
<name>A0A3R8QWK8_9MICO</name>
<dbReference type="Gene3D" id="3.40.190.170">
    <property type="entry name" value="Bacterial extracellular solute-binding protein, family 7"/>
    <property type="match status" value="1"/>
</dbReference>
<dbReference type="EMBL" id="QOCI01000001">
    <property type="protein sequence ID" value="RRR20386.1"/>
    <property type="molecule type" value="Genomic_DNA"/>
</dbReference>
<evidence type="ECO:0000313" key="3">
    <source>
        <dbReference type="EMBL" id="RRR20386.1"/>
    </source>
</evidence>
<dbReference type="Pfam" id="PF03480">
    <property type="entry name" value="DctP"/>
    <property type="match status" value="1"/>
</dbReference>
<evidence type="ECO:0000256" key="2">
    <source>
        <dbReference type="SAM" id="SignalP"/>
    </source>
</evidence>
<dbReference type="NCBIfam" id="NF037995">
    <property type="entry name" value="TRAP_S1"/>
    <property type="match status" value="1"/>
</dbReference>
<gene>
    <name evidence="3" type="ORF">DS079_03045</name>
</gene>
<dbReference type="PANTHER" id="PTHR33376">
    <property type="match status" value="1"/>
</dbReference>
<dbReference type="Proteomes" id="UP000274327">
    <property type="component" value="Unassembled WGS sequence"/>
</dbReference>
<evidence type="ECO:0000313" key="4">
    <source>
        <dbReference type="Proteomes" id="UP000274327"/>
    </source>
</evidence>
<proteinExistence type="predicted"/>
<feature type="chain" id="PRO_5039179841" evidence="2">
    <location>
        <begin position="33"/>
        <end position="357"/>
    </location>
</feature>
<dbReference type="InterPro" id="IPR004682">
    <property type="entry name" value="TRAP_DctP"/>
</dbReference>
<dbReference type="GO" id="GO:0030288">
    <property type="term" value="C:outer membrane-bounded periplasmic space"/>
    <property type="evidence" value="ECO:0007669"/>
    <property type="project" value="InterPro"/>
</dbReference>
<dbReference type="GO" id="GO:0055085">
    <property type="term" value="P:transmembrane transport"/>
    <property type="evidence" value="ECO:0007669"/>
    <property type="project" value="InterPro"/>
</dbReference>
<dbReference type="GeneID" id="78120004"/>
<dbReference type="InterPro" id="IPR018389">
    <property type="entry name" value="DctP_fam"/>
</dbReference>
<organism evidence="3 4">
    <name type="scientific">Brachybacterium paraconglomeratum</name>
    <dbReference type="NCBI Taxonomy" id="173362"/>
    <lineage>
        <taxon>Bacteria</taxon>
        <taxon>Bacillati</taxon>
        <taxon>Actinomycetota</taxon>
        <taxon>Actinomycetes</taxon>
        <taxon>Micrococcales</taxon>
        <taxon>Dermabacteraceae</taxon>
        <taxon>Brachybacterium</taxon>
    </lineage>
</organism>